<reference evidence="6 7" key="1">
    <citation type="journal article" date="2013" name="Mar. Genomics">
        <title>Expression of sulfatases in Rhodopirellula baltica and the diversity of sulfatases in the genus Rhodopirellula.</title>
        <authorList>
            <person name="Wegner C.E."/>
            <person name="Richter-Heitmann T."/>
            <person name="Klindworth A."/>
            <person name="Klockow C."/>
            <person name="Richter M."/>
            <person name="Achstetter T."/>
            <person name="Glockner F.O."/>
            <person name="Harder J."/>
        </authorList>
    </citation>
    <scope>NUCLEOTIDE SEQUENCE [LARGE SCALE GENOMIC DNA]</scope>
    <source>
        <strain evidence="6 7">SH398</strain>
    </source>
</reference>
<dbReference type="GO" id="GO:0046872">
    <property type="term" value="F:metal ion binding"/>
    <property type="evidence" value="ECO:0007669"/>
    <property type="project" value="UniProtKB-KW"/>
</dbReference>
<evidence type="ECO:0000256" key="3">
    <source>
        <dbReference type="ARBA" id="ARBA00022801"/>
    </source>
</evidence>
<comment type="caution">
    <text evidence="6">The sequence shown here is derived from an EMBL/GenBank/DDBJ whole genome shotgun (WGS) entry which is preliminary data.</text>
</comment>
<evidence type="ECO:0000259" key="5">
    <source>
        <dbReference type="Pfam" id="PF00884"/>
    </source>
</evidence>
<dbReference type="Pfam" id="PF00884">
    <property type="entry name" value="Sulfatase"/>
    <property type="match status" value="1"/>
</dbReference>
<evidence type="ECO:0000256" key="4">
    <source>
        <dbReference type="ARBA" id="ARBA00022837"/>
    </source>
</evidence>
<dbReference type="Proteomes" id="UP000011996">
    <property type="component" value="Unassembled WGS sequence"/>
</dbReference>
<evidence type="ECO:0000256" key="2">
    <source>
        <dbReference type="ARBA" id="ARBA00022723"/>
    </source>
</evidence>
<accession>M5S7C2</accession>
<dbReference type="GO" id="GO:0004065">
    <property type="term" value="F:arylsulfatase activity"/>
    <property type="evidence" value="ECO:0007669"/>
    <property type="project" value="TreeGrafter"/>
</dbReference>
<evidence type="ECO:0000256" key="1">
    <source>
        <dbReference type="ARBA" id="ARBA00008779"/>
    </source>
</evidence>
<keyword evidence="2" id="KW-0479">Metal-binding</keyword>
<feature type="domain" description="Sulfatase N-terminal" evidence="5">
    <location>
        <begin position="57"/>
        <end position="375"/>
    </location>
</feature>
<dbReference type="PANTHER" id="PTHR42693">
    <property type="entry name" value="ARYLSULFATASE FAMILY MEMBER"/>
    <property type="match status" value="1"/>
</dbReference>
<proteinExistence type="inferred from homology"/>
<dbReference type="PROSITE" id="PS00523">
    <property type="entry name" value="SULFATASE_1"/>
    <property type="match status" value="1"/>
</dbReference>
<dbReference type="InterPro" id="IPR024607">
    <property type="entry name" value="Sulfatase_CS"/>
</dbReference>
<keyword evidence="4" id="KW-0106">Calcium</keyword>
<name>M5S7C2_9BACT</name>
<dbReference type="InterPro" id="IPR050738">
    <property type="entry name" value="Sulfatase"/>
</dbReference>
<protein>
    <submittedName>
        <fullName evidence="6">N-acetylgalactosamine 6-sulfate sulfatase (GALNS)</fullName>
    </submittedName>
</protein>
<sequence length="495" mass="54565">MTNPKDFTKDFPKGFSVQCVRYVCLTTVVMLFVLAGAAESRCAVAEDTVASSVGKKPNILFIFADDWGWGDLSCHGHPYVRTPNIDRLAREGTDFERFTVASGVCSPSRTAVMTGQFPARHNIDGHFAWVPSNAKRNMPDWLDPSVVTLPRLLQSGGYKTAHFGKWHLSNDMIPDSPTPAEYGYDRYGAFNCSGEQMPVHEDANETIKFIEAAHSEGDPFFVNLWVHEPHTPFHVIPKYRWRFRNSGLSEADEIYAAVLSHADDRIGEVLDALDRLNLTEETLVIFSSDNGPARGSANAKLELSYDTATGAGFGIGAAKGITAGRKGYKASLFEGGINVPFIVRWPGKVAAGETNDSAMISAVDLLPTFCEIAGVKLPSAYQPDGVSQVSALQGQSSTGRTKPLFWKYGARWPAQKSRPHHWASYCVVNERWKLLANQDSSYVELYDIVSDPYESTDLKETHPNAVSKLSEQLADWIASLPESPDSKLFSSLRDQ</sequence>
<dbReference type="AlphaFoldDB" id="M5S7C2"/>
<evidence type="ECO:0000313" key="6">
    <source>
        <dbReference type="EMBL" id="EMI27543.1"/>
    </source>
</evidence>
<dbReference type="RefSeq" id="WP_008665676.1">
    <property type="nucleotide sequence ID" value="NZ_ANOF01000063.1"/>
</dbReference>
<dbReference type="InterPro" id="IPR000917">
    <property type="entry name" value="Sulfatase_N"/>
</dbReference>
<dbReference type="STRING" id="1263868.RESH_01945"/>
<dbReference type="PATRIC" id="fig|1263868.3.peg.2104"/>
<dbReference type="PANTHER" id="PTHR42693:SF53">
    <property type="entry name" value="ENDO-4-O-SULFATASE"/>
    <property type="match status" value="1"/>
</dbReference>
<dbReference type="Gene3D" id="3.30.1120.10">
    <property type="match status" value="1"/>
</dbReference>
<dbReference type="SUPFAM" id="SSF53649">
    <property type="entry name" value="Alkaline phosphatase-like"/>
    <property type="match status" value="1"/>
</dbReference>
<dbReference type="EMBL" id="ANOF01000063">
    <property type="protein sequence ID" value="EMI27543.1"/>
    <property type="molecule type" value="Genomic_DNA"/>
</dbReference>
<keyword evidence="3" id="KW-0378">Hydrolase</keyword>
<comment type="similarity">
    <text evidence="1">Belongs to the sulfatase family.</text>
</comment>
<organism evidence="6 7">
    <name type="scientific">Rhodopirellula europaea SH398</name>
    <dbReference type="NCBI Taxonomy" id="1263868"/>
    <lineage>
        <taxon>Bacteria</taxon>
        <taxon>Pseudomonadati</taxon>
        <taxon>Planctomycetota</taxon>
        <taxon>Planctomycetia</taxon>
        <taxon>Pirellulales</taxon>
        <taxon>Pirellulaceae</taxon>
        <taxon>Rhodopirellula</taxon>
    </lineage>
</organism>
<dbReference type="Gene3D" id="3.40.720.10">
    <property type="entry name" value="Alkaline Phosphatase, subunit A"/>
    <property type="match status" value="2"/>
</dbReference>
<dbReference type="InterPro" id="IPR017850">
    <property type="entry name" value="Alkaline_phosphatase_core_sf"/>
</dbReference>
<evidence type="ECO:0000313" key="7">
    <source>
        <dbReference type="Proteomes" id="UP000011996"/>
    </source>
</evidence>
<gene>
    <name evidence="6" type="ORF">RESH_01945</name>
</gene>